<name>A0A7W9SDW7_9FIRM</name>
<comment type="caution">
    <text evidence="1">The sequence shown here is derived from an EMBL/GenBank/DDBJ whole genome shotgun (WGS) entry which is preliminary data.</text>
</comment>
<gene>
    <name evidence="1" type="ORF">HNQ46_000333</name>
</gene>
<protein>
    <submittedName>
        <fullName evidence="1">Uncharacterized protein</fullName>
    </submittedName>
</protein>
<dbReference type="EMBL" id="JACHHH010000001">
    <property type="protein sequence ID" value="MBB6040372.1"/>
    <property type="molecule type" value="Genomic_DNA"/>
</dbReference>
<dbReference type="GeneID" id="85013904"/>
<dbReference type="Proteomes" id="UP000522163">
    <property type="component" value="Unassembled WGS sequence"/>
</dbReference>
<evidence type="ECO:0000313" key="1">
    <source>
        <dbReference type="EMBL" id="MBB6040372.1"/>
    </source>
</evidence>
<dbReference type="AlphaFoldDB" id="A0A7W9SDW7"/>
<sequence>MQLLIEKWANENKIFDEAAKKLFNEAVICYKVGAYQSAFIMSYLSFKLTIKYRIITFDNNSLHSFDDSRWNKIIDDLKNEDHWEEKINQEVSNKKSGIIKFTNVDRMISDYSYWKNIRNSCVHAKTQTIDASTVECFWNYLKDNLSKFYVLGGHDYIRKKMINYFRDFRIDKNYEHLNKILYDVSVLYLNDEDIFFSDIEKDFKDNNINLFDDYNIDIWNYILNYPNPKIKEGFIKHIANREDLILKLYAFKSDILNNIIQYQRCVFYHNLNDFLNEINTYPKNHLYFLDILYELILCYDESSIDIEDILKRCYSVFETEHTIFMIDRLDESKLKYLREIGVFNKILDVLFSWIFKVDAYEQYKSFQKWLYNTAQARCIFQHIKFDKKLLEKLDCAIKELKISMKTRSNDYSVQNGNSASVLFENIINDNKQEINKVMQDENVKFPNLL</sequence>
<reference evidence="1 2" key="1">
    <citation type="submission" date="2020-08" db="EMBL/GenBank/DDBJ databases">
        <title>Genomic Encyclopedia of Type Strains, Phase IV (KMG-IV): sequencing the most valuable type-strain genomes for metagenomic binning, comparative biology and taxonomic classification.</title>
        <authorList>
            <person name="Goeker M."/>
        </authorList>
    </citation>
    <scope>NUCLEOTIDE SEQUENCE [LARGE SCALE GENOMIC DNA]</scope>
    <source>
        <strain evidence="1 2">DSM 17245</strain>
    </source>
</reference>
<accession>A0A7W9SDW7</accession>
<proteinExistence type="predicted"/>
<organism evidence="1 2">
    <name type="scientific">Oribacterium sinus</name>
    <dbReference type="NCBI Taxonomy" id="237576"/>
    <lineage>
        <taxon>Bacteria</taxon>
        <taxon>Bacillati</taxon>
        <taxon>Bacillota</taxon>
        <taxon>Clostridia</taxon>
        <taxon>Lachnospirales</taxon>
        <taxon>Lachnospiraceae</taxon>
        <taxon>Oribacterium</taxon>
    </lineage>
</organism>
<evidence type="ECO:0000313" key="2">
    <source>
        <dbReference type="Proteomes" id="UP000522163"/>
    </source>
</evidence>
<dbReference type="RefSeq" id="WP_183682116.1">
    <property type="nucleotide sequence ID" value="NZ_JACHHH010000001.1"/>
</dbReference>